<feature type="region of interest" description="Disordered" evidence="1">
    <location>
        <begin position="1"/>
        <end position="41"/>
    </location>
</feature>
<protein>
    <submittedName>
        <fullName evidence="2">Uncharacterized protein</fullName>
    </submittedName>
</protein>
<keyword evidence="3" id="KW-1185">Reference proteome</keyword>
<evidence type="ECO:0000256" key="1">
    <source>
        <dbReference type="SAM" id="MobiDB-lite"/>
    </source>
</evidence>
<feature type="compositionally biased region" description="Basic residues" evidence="1">
    <location>
        <begin position="1"/>
        <end position="10"/>
    </location>
</feature>
<dbReference type="Proteomes" id="UP000076532">
    <property type="component" value="Unassembled WGS sequence"/>
</dbReference>
<dbReference type="EMBL" id="KV417535">
    <property type="protein sequence ID" value="KZP23069.1"/>
    <property type="molecule type" value="Genomic_DNA"/>
</dbReference>
<evidence type="ECO:0000313" key="2">
    <source>
        <dbReference type="EMBL" id="KZP23069.1"/>
    </source>
</evidence>
<proteinExistence type="predicted"/>
<sequence>MPQSRPRRVLPLHVPHPSPKFPKPSTNRRMSPSPSSASNSALHQPALLAARIDPCPRPLADPLIAYPFFVRMAHPTAAYPGTPPRAKGRPSFSLASCTFGHFVIPARSRGAQSQIGYYQCPCPCDFDASLCAPVHTCRQRIPRTPGVEAGASMSVQIDQEL</sequence>
<gene>
    <name evidence="2" type="ORF">FIBSPDRAFT_466736</name>
</gene>
<evidence type="ECO:0000313" key="3">
    <source>
        <dbReference type="Proteomes" id="UP000076532"/>
    </source>
</evidence>
<dbReference type="AlphaFoldDB" id="A0A166LKY4"/>
<feature type="compositionally biased region" description="Low complexity" evidence="1">
    <location>
        <begin position="31"/>
        <end position="41"/>
    </location>
</feature>
<reference evidence="2 3" key="1">
    <citation type="journal article" date="2016" name="Mol. Biol. Evol.">
        <title>Comparative Genomics of Early-Diverging Mushroom-Forming Fungi Provides Insights into the Origins of Lignocellulose Decay Capabilities.</title>
        <authorList>
            <person name="Nagy L.G."/>
            <person name="Riley R."/>
            <person name="Tritt A."/>
            <person name="Adam C."/>
            <person name="Daum C."/>
            <person name="Floudas D."/>
            <person name="Sun H."/>
            <person name="Yadav J.S."/>
            <person name="Pangilinan J."/>
            <person name="Larsson K.H."/>
            <person name="Matsuura K."/>
            <person name="Barry K."/>
            <person name="Labutti K."/>
            <person name="Kuo R."/>
            <person name="Ohm R.A."/>
            <person name="Bhattacharya S.S."/>
            <person name="Shirouzu T."/>
            <person name="Yoshinaga Y."/>
            <person name="Martin F.M."/>
            <person name="Grigoriev I.V."/>
            <person name="Hibbett D.S."/>
        </authorList>
    </citation>
    <scope>NUCLEOTIDE SEQUENCE [LARGE SCALE GENOMIC DNA]</scope>
    <source>
        <strain evidence="2 3">CBS 109695</strain>
    </source>
</reference>
<name>A0A166LKY4_9AGAM</name>
<organism evidence="2 3">
    <name type="scientific">Athelia psychrophila</name>
    <dbReference type="NCBI Taxonomy" id="1759441"/>
    <lineage>
        <taxon>Eukaryota</taxon>
        <taxon>Fungi</taxon>
        <taxon>Dikarya</taxon>
        <taxon>Basidiomycota</taxon>
        <taxon>Agaricomycotina</taxon>
        <taxon>Agaricomycetes</taxon>
        <taxon>Agaricomycetidae</taxon>
        <taxon>Atheliales</taxon>
        <taxon>Atheliaceae</taxon>
        <taxon>Athelia</taxon>
    </lineage>
</organism>
<accession>A0A166LKY4</accession>